<protein>
    <submittedName>
        <fullName evidence="1">Uncharacterized protein</fullName>
    </submittedName>
</protein>
<dbReference type="Proteomes" id="UP000682802">
    <property type="component" value="Chromosome 1"/>
</dbReference>
<keyword evidence="2" id="KW-1185">Reference proteome</keyword>
<proteinExistence type="predicted"/>
<sequence length="74" mass="8442">MIRDTKKIDSFITKEAKGVKEMLKTGAIHPSLVTLEIFIDNLIEDFQIDESQIDYTKGKSKEILQSMKVEIQGL</sequence>
<accession>A0ABX8GX52</accession>
<dbReference type="RefSeq" id="WP_144075363.1">
    <property type="nucleotide sequence ID" value="NZ_CP076128.1"/>
</dbReference>
<evidence type="ECO:0000313" key="2">
    <source>
        <dbReference type="Proteomes" id="UP000682802"/>
    </source>
</evidence>
<dbReference type="EMBL" id="CP076128">
    <property type="protein sequence ID" value="QWG07979.1"/>
    <property type="molecule type" value="Genomic_DNA"/>
</dbReference>
<evidence type="ECO:0000313" key="1">
    <source>
        <dbReference type="EMBL" id="QWG07979.1"/>
    </source>
</evidence>
<gene>
    <name evidence="1" type="ORF">KM029_03330</name>
</gene>
<reference evidence="1 2" key="1">
    <citation type="submission" date="2021-05" db="EMBL/GenBank/DDBJ databases">
        <title>Comparative genomic studies on the polysaccharide-degrading batcterial strains of the Flammeovirga genus.</title>
        <authorList>
            <person name="Zewei F."/>
            <person name="Zheng Z."/>
            <person name="Yu L."/>
            <person name="Ruyue G."/>
            <person name="Yanhong M."/>
            <person name="Yuanyuan C."/>
            <person name="Jingyan G."/>
            <person name="Wenjun H."/>
        </authorList>
    </citation>
    <scope>NUCLEOTIDE SEQUENCE [LARGE SCALE GENOMIC DNA]</scope>
    <source>
        <strain evidence="1 2">YS10</strain>
    </source>
</reference>
<name>A0ABX8GX52_9BACT</name>
<organism evidence="1 2">
    <name type="scientific">Flammeovirga kamogawensis</name>
    <dbReference type="NCBI Taxonomy" id="373891"/>
    <lineage>
        <taxon>Bacteria</taxon>
        <taxon>Pseudomonadati</taxon>
        <taxon>Bacteroidota</taxon>
        <taxon>Cytophagia</taxon>
        <taxon>Cytophagales</taxon>
        <taxon>Flammeovirgaceae</taxon>
        <taxon>Flammeovirga</taxon>
    </lineage>
</organism>